<protein>
    <submittedName>
        <fullName evidence="1">Uncharacterized protein</fullName>
    </submittedName>
</protein>
<reference evidence="1 2" key="1">
    <citation type="submission" date="2019-08" db="EMBL/GenBank/DDBJ databases">
        <title>Whole genome of Aphis craccivora.</title>
        <authorList>
            <person name="Voronova N.V."/>
            <person name="Shulinski R.S."/>
            <person name="Bandarenka Y.V."/>
            <person name="Zhorov D.G."/>
            <person name="Warner D."/>
        </authorList>
    </citation>
    <scope>NUCLEOTIDE SEQUENCE [LARGE SCALE GENOMIC DNA]</scope>
    <source>
        <strain evidence="1">180601</strain>
        <tissue evidence="1">Whole Body</tissue>
    </source>
</reference>
<dbReference type="Proteomes" id="UP000478052">
    <property type="component" value="Unassembled WGS sequence"/>
</dbReference>
<organism evidence="1 2">
    <name type="scientific">Aphis craccivora</name>
    <name type="common">Cowpea aphid</name>
    <dbReference type="NCBI Taxonomy" id="307492"/>
    <lineage>
        <taxon>Eukaryota</taxon>
        <taxon>Metazoa</taxon>
        <taxon>Ecdysozoa</taxon>
        <taxon>Arthropoda</taxon>
        <taxon>Hexapoda</taxon>
        <taxon>Insecta</taxon>
        <taxon>Pterygota</taxon>
        <taxon>Neoptera</taxon>
        <taxon>Paraneoptera</taxon>
        <taxon>Hemiptera</taxon>
        <taxon>Sternorrhyncha</taxon>
        <taxon>Aphidomorpha</taxon>
        <taxon>Aphidoidea</taxon>
        <taxon>Aphididae</taxon>
        <taxon>Aphidini</taxon>
        <taxon>Aphis</taxon>
        <taxon>Aphis</taxon>
    </lineage>
</organism>
<accession>A0A6G0XZH3</accession>
<evidence type="ECO:0000313" key="2">
    <source>
        <dbReference type="Proteomes" id="UP000478052"/>
    </source>
</evidence>
<dbReference type="AlphaFoldDB" id="A0A6G0XZH3"/>
<gene>
    <name evidence="1" type="ORF">FWK35_00024333</name>
</gene>
<sequence length="20" mass="2350">MFVSILLKRLTPYAKENLGR</sequence>
<dbReference type="EMBL" id="VUJU01007309">
    <property type="protein sequence ID" value="KAF0746156.1"/>
    <property type="molecule type" value="Genomic_DNA"/>
</dbReference>
<proteinExistence type="predicted"/>
<keyword evidence="2" id="KW-1185">Reference proteome</keyword>
<comment type="caution">
    <text evidence="1">The sequence shown here is derived from an EMBL/GenBank/DDBJ whole genome shotgun (WGS) entry which is preliminary data.</text>
</comment>
<name>A0A6G0XZH3_APHCR</name>
<evidence type="ECO:0000313" key="1">
    <source>
        <dbReference type="EMBL" id="KAF0746156.1"/>
    </source>
</evidence>